<dbReference type="InterPro" id="IPR003439">
    <property type="entry name" value="ABC_transporter-like_ATP-bd"/>
</dbReference>
<dbReference type="Proteomes" id="UP001214553">
    <property type="component" value="Chromosome"/>
</dbReference>
<dbReference type="InterPro" id="IPR027417">
    <property type="entry name" value="P-loop_NTPase"/>
</dbReference>
<keyword evidence="2" id="KW-0547">Nucleotide-binding</keyword>
<dbReference type="RefSeq" id="WP_275278657.1">
    <property type="nucleotide sequence ID" value="NZ_CP119108.1"/>
</dbReference>
<name>A0ABY8C3Y2_9MICO</name>
<proteinExistence type="predicted"/>
<dbReference type="SMART" id="SM00382">
    <property type="entry name" value="AAA"/>
    <property type="match status" value="1"/>
</dbReference>
<sequence length="261" mass="26802">MTPVLTATRLTQRYGDLIALDGVSVTIGRGESVAIMGASGSGKTTLLHALAAVSAVDAGSISLFVDPTGPPLELVGMTESQRSAVRREHVGFVFQEHLLLPELTALENAALPLLVLGMPRRDADQRAAAWLAALGLAGMEDRRIGQLSGGQAQRVAIARAQVAGAPVVFADEPTGALDSHTSDEVMTALLHATTGQGRSLVVVTHDAGVAARCDRALRMRDGHLTEEGVDAATAAPAPVAAAVPAASTPAFVAPQNSEASR</sequence>
<dbReference type="InterPro" id="IPR015854">
    <property type="entry name" value="ABC_transpr_LolD-like"/>
</dbReference>
<evidence type="ECO:0000256" key="1">
    <source>
        <dbReference type="ARBA" id="ARBA00022448"/>
    </source>
</evidence>
<dbReference type="InterPro" id="IPR017911">
    <property type="entry name" value="MacB-like_ATP-bd"/>
</dbReference>
<protein>
    <submittedName>
        <fullName evidence="5">ABC transporter ATP-binding protein</fullName>
    </submittedName>
</protein>
<dbReference type="InterPro" id="IPR003593">
    <property type="entry name" value="AAA+_ATPase"/>
</dbReference>
<organism evidence="5 6">
    <name type="scientific">Microbacterium horticulturae</name>
    <dbReference type="NCBI Taxonomy" id="3028316"/>
    <lineage>
        <taxon>Bacteria</taxon>
        <taxon>Bacillati</taxon>
        <taxon>Actinomycetota</taxon>
        <taxon>Actinomycetes</taxon>
        <taxon>Micrococcales</taxon>
        <taxon>Microbacteriaceae</taxon>
        <taxon>Microbacterium</taxon>
    </lineage>
</organism>
<dbReference type="Pfam" id="PF00005">
    <property type="entry name" value="ABC_tran"/>
    <property type="match status" value="1"/>
</dbReference>
<dbReference type="PROSITE" id="PS50893">
    <property type="entry name" value="ABC_TRANSPORTER_2"/>
    <property type="match status" value="1"/>
</dbReference>
<gene>
    <name evidence="5" type="ORF">PU630_01850</name>
</gene>
<dbReference type="SUPFAM" id="SSF52540">
    <property type="entry name" value="P-loop containing nucleoside triphosphate hydrolases"/>
    <property type="match status" value="1"/>
</dbReference>
<dbReference type="EMBL" id="CP119108">
    <property type="protein sequence ID" value="WEG09333.1"/>
    <property type="molecule type" value="Genomic_DNA"/>
</dbReference>
<dbReference type="GO" id="GO:0005524">
    <property type="term" value="F:ATP binding"/>
    <property type="evidence" value="ECO:0007669"/>
    <property type="project" value="UniProtKB-KW"/>
</dbReference>
<reference evidence="5 6" key="1">
    <citation type="submission" date="2023-03" db="EMBL/GenBank/DDBJ databases">
        <title>Genome sequence of Microbacterium sp. KACC 23027.</title>
        <authorList>
            <person name="Kim S."/>
            <person name="Heo J."/>
            <person name="Kwon S.-W."/>
        </authorList>
    </citation>
    <scope>NUCLEOTIDE SEQUENCE [LARGE SCALE GENOMIC DNA]</scope>
    <source>
        <strain evidence="5 6">KACC 23027</strain>
    </source>
</reference>
<keyword evidence="1" id="KW-0813">Transport</keyword>
<feature type="domain" description="ABC transporter" evidence="4">
    <location>
        <begin position="5"/>
        <end position="246"/>
    </location>
</feature>
<dbReference type="PANTHER" id="PTHR24220">
    <property type="entry name" value="IMPORT ATP-BINDING PROTEIN"/>
    <property type="match status" value="1"/>
</dbReference>
<keyword evidence="3 5" id="KW-0067">ATP-binding</keyword>
<dbReference type="CDD" id="cd03255">
    <property type="entry name" value="ABC_MJ0796_LolCDE_FtsE"/>
    <property type="match status" value="1"/>
</dbReference>
<dbReference type="PANTHER" id="PTHR24220:SF685">
    <property type="entry name" value="ABC TRANSPORTER RELATED"/>
    <property type="match status" value="1"/>
</dbReference>
<accession>A0ABY8C3Y2</accession>
<dbReference type="Gene3D" id="3.40.50.300">
    <property type="entry name" value="P-loop containing nucleotide triphosphate hydrolases"/>
    <property type="match status" value="1"/>
</dbReference>
<evidence type="ECO:0000313" key="6">
    <source>
        <dbReference type="Proteomes" id="UP001214553"/>
    </source>
</evidence>
<keyword evidence="6" id="KW-1185">Reference proteome</keyword>
<evidence type="ECO:0000259" key="4">
    <source>
        <dbReference type="PROSITE" id="PS50893"/>
    </source>
</evidence>
<evidence type="ECO:0000256" key="3">
    <source>
        <dbReference type="ARBA" id="ARBA00022840"/>
    </source>
</evidence>
<evidence type="ECO:0000313" key="5">
    <source>
        <dbReference type="EMBL" id="WEG09333.1"/>
    </source>
</evidence>
<evidence type="ECO:0000256" key="2">
    <source>
        <dbReference type="ARBA" id="ARBA00022741"/>
    </source>
</evidence>